<organism evidence="1 3">
    <name type="scientific">Gossypium arboreum</name>
    <name type="common">Tree cotton</name>
    <name type="synonym">Gossypium nanking</name>
    <dbReference type="NCBI Taxonomy" id="29729"/>
    <lineage>
        <taxon>Eukaryota</taxon>
        <taxon>Viridiplantae</taxon>
        <taxon>Streptophyta</taxon>
        <taxon>Embryophyta</taxon>
        <taxon>Tracheophyta</taxon>
        <taxon>Spermatophyta</taxon>
        <taxon>Magnoliopsida</taxon>
        <taxon>eudicotyledons</taxon>
        <taxon>Gunneridae</taxon>
        <taxon>Pentapetalae</taxon>
        <taxon>rosids</taxon>
        <taxon>malvids</taxon>
        <taxon>Malvales</taxon>
        <taxon>Malvaceae</taxon>
        <taxon>Malvoideae</taxon>
        <taxon>Gossypium</taxon>
    </lineage>
</organism>
<evidence type="ECO:0000313" key="2">
    <source>
        <dbReference type="EMBL" id="KHG18829.1"/>
    </source>
</evidence>
<name>A0A0B0N257_GOSAR</name>
<dbReference type="EMBL" id="JRRC01498270">
    <property type="protein sequence ID" value="KHG08448.1"/>
    <property type="molecule type" value="Genomic_DNA"/>
</dbReference>
<evidence type="ECO:0000313" key="3">
    <source>
        <dbReference type="Proteomes" id="UP000032142"/>
    </source>
</evidence>
<dbReference type="Proteomes" id="UP000032142">
    <property type="component" value="Unassembled WGS sequence"/>
</dbReference>
<proteinExistence type="predicted"/>
<evidence type="ECO:0000313" key="1">
    <source>
        <dbReference type="EMBL" id="KHG08448.1"/>
    </source>
</evidence>
<dbReference type="EMBL" id="KN411464">
    <property type="protein sequence ID" value="KHG18829.1"/>
    <property type="molecule type" value="Genomic_DNA"/>
</dbReference>
<reference evidence="3" key="2">
    <citation type="submission" date="2014-09" db="EMBL/GenBank/DDBJ databases">
        <authorList>
            <person name="Mudge J."/>
            <person name="Ramaraj T."/>
            <person name="Lindquist I.E."/>
            <person name="Bharti A.K."/>
            <person name="Sundararajan A."/>
            <person name="Cameron C.T."/>
            <person name="Woodward J.E."/>
            <person name="May G.D."/>
            <person name="Brubaker C."/>
            <person name="Broadhvest J."/>
            <person name="Wilkins T.A."/>
        </authorList>
    </citation>
    <scope>NUCLEOTIDE SEQUENCE</scope>
    <source>
        <strain evidence="3">cv. AKA8401</strain>
    </source>
</reference>
<gene>
    <name evidence="2" type="ORF">F383_25506</name>
    <name evidence="1" type="ORF">F383_35489</name>
</gene>
<sequence length="12" mass="1518">MSNGYYKINHQY</sequence>
<keyword evidence="3" id="KW-1185">Reference proteome</keyword>
<protein>
    <submittedName>
        <fullName evidence="1">Uncharacterized protein</fullName>
    </submittedName>
</protein>
<reference evidence="1" key="1">
    <citation type="submission" date="2014-09" db="EMBL/GenBank/DDBJ databases">
        <title>G. arboreum L. cv. AKA8401 A2 genome assembly version 1.0.</title>
        <authorList>
            <person name="Mudge J."/>
            <person name="Ramaraj T."/>
            <person name="Lindquist I.E."/>
            <person name="Bharti A.K."/>
            <person name="Sundararajan A."/>
            <person name="Cameron C.T."/>
            <person name="Woodward J.E."/>
            <person name="May G.D."/>
            <person name="Brubaker C."/>
            <person name="Broadhvest J."/>
            <person name="Wilkins T.A."/>
        </authorList>
    </citation>
    <scope>NUCLEOTIDE SEQUENCE</scope>
</reference>
<accession>A0A0B0N257</accession>